<accession>A0A381WF02</accession>
<dbReference type="AlphaFoldDB" id="A0A381WF02"/>
<name>A0A381WF02_9ZZZZ</name>
<evidence type="ECO:0000313" key="1">
    <source>
        <dbReference type="EMBL" id="SVA50513.1"/>
    </source>
</evidence>
<gene>
    <name evidence="1" type="ORF">METZ01_LOCUS103367</name>
</gene>
<sequence length="63" mass="7353">MTHDGPDDALSSRVSIMSYYLDETGMHVYQAIYNYRFKLASPRGRLLRRRSIWRGILDSLMGD</sequence>
<reference evidence="1" key="1">
    <citation type="submission" date="2018-05" db="EMBL/GenBank/DDBJ databases">
        <authorList>
            <person name="Lanie J.A."/>
            <person name="Ng W.-L."/>
            <person name="Kazmierczak K.M."/>
            <person name="Andrzejewski T.M."/>
            <person name="Davidsen T.M."/>
            <person name="Wayne K.J."/>
            <person name="Tettelin H."/>
            <person name="Glass J.I."/>
            <person name="Rusch D."/>
            <person name="Podicherti R."/>
            <person name="Tsui H.-C.T."/>
            <person name="Winkler M.E."/>
        </authorList>
    </citation>
    <scope>NUCLEOTIDE SEQUENCE</scope>
</reference>
<proteinExistence type="predicted"/>
<protein>
    <submittedName>
        <fullName evidence="1">Uncharacterized protein</fullName>
    </submittedName>
</protein>
<organism evidence="1">
    <name type="scientific">marine metagenome</name>
    <dbReference type="NCBI Taxonomy" id="408172"/>
    <lineage>
        <taxon>unclassified sequences</taxon>
        <taxon>metagenomes</taxon>
        <taxon>ecological metagenomes</taxon>
    </lineage>
</organism>
<dbReference type="EMBL" id="UINC01011442">
    <property type="protein sequence ID" value="SVA50513.1"/>
    <property type="molecule type" value="Genomic_DNA"/>
</dbReference>